<dbReference type="OrthoDB" id="7270246at2"/>
<evidence type="ECO:0000313" key="3">
    <source>
        <dbReference type="Proteomes" id="UP000031553"/>
    </source>
</evidence>
<dbReference type="Proteomes" id="UP000031553">
    <property type="component" value="Unassembled WGS sequence"/>
</dbReference>
<feature type="region of interest" description="Disordered" evidence="1">
    <location>
        <begin position="62"/>
        <end position="84"/>
    </location>
</feature>
<dbReference type="RefSeq" id="WP_039734581.1">
    <property type="nucleotide sequence ID" value="NZ_JUFX02000001.1"/>
</dbReference>
<name>A0A0N1N771_9PROT</name>
<evidence type="ECO:0000313" key="2">
    <source>
        <dbReference type="EMBL" id="KPH88882.1"/>
    </source>
</evidence>
<accession>A0A0N1N771</accession>
<sequence>MAVHKPDRRYTLQDDALIRSMRAEGRTWTNIGRIFGVHGTSIRQRLIRVLQENDPHPDAERLREAARRKQAAQQEATPPRQPLALRTRDGAFSIAALQMLHHQQAATAGHIRATIQEIAAWARSNRLPPACRGTLARINAWRTREGLPPFVLQKEKTS</sequence>
<dbReference type="EMBL" id="JUFX02000001">
    <property type="protein sequence ID" value="KPH88882.1"/>
    <property type="molecule type" value="Genomic_DNA"/>
</dbReference>
<reference evidence="2 3" key="1">
    <citation type="submission" date="2015-07" db="EMBL/GenBank/DDBJ databases">
        <title>Draft Genome Sequence of Komagataeibacter intermedius Strain AF2, Isolated from Kombucha Tea.</title>
        <authorList>
            <person name="Santos R.A."/>
            <person name="Berretta A.A."/>
            <person name="Barud H.S."/>
            <person name="Ribeiro S.J."/>
            <person name="Gonzalez-Garcia L.N."/>
            <person name="Zucchi T.D."/>
            <person name="Goldman G.H."/>
            <person name="Riano-Pachon D.M."/>
        </authorList>
    </citation>
    <scope>NUCLEOTIDE SEQUENCE [LARGE SCALE GENOMIC DNA]</scope>
    <source>
        <strain evidence="2 3">AF2</strain>
    </source>
</reference>
<comment type="caution">
    <text evidence="2">The sequence shown here is derived from an EMBL/GenBank/DDBJ whole genome shotgun (WGS) entry which is preliminary data.</text>
</comment>
<proteinExistence type="predicted"/>
<evidence type="ECO:0000256" key="1">
    <source>
        <dbReference type="SAM" id="MobiDB-lite"/>
    </source>
</evidence>
<protein>
    <submittedName>
        <fullName evidence="2">Uncharacterized protein</fullName>
    </submittedName>
</protein>
<organism evidence="2 3">
    <name type="scientific">Komagataeibacter intermedius AF2</name>
    <dbReference type="NCBI Taxonomy" id="1458464"/>
    <lineage>
        <taxon>Bacteria</taxon>
        <taxon>Pseudomonadati</taxon>
        <taxon>Pseudomonadota</taxon>
        <taxon>Alphaproteobacteria</taxon>
        <taxon>Acetobacterales</taxon>
        <taxon>Acetobacteraceae</taxon>
        <taxon>Komagataeibacter</taxon>
    </lineage>
</organism>
<gene>
    <name evidence="2" type="ORF">GLUCOINTEAF2_0200011</name>
</gene>
<dbReference type="AlphaFoldDB" id="A0A0N1N771"/>